<dbReference type="PANTHER" id="PTHR47018:SF1">
    <property type="entry name" value="TESMIN_TSO1-LIKE CXC DOMAIN-CONTAINING PROTEIN"/>
    <property type="match status" value="1"/>
</dbReference>
<evidence type="ECO:0000313" key="2">
    <source>
        <dbReference type="Proteomes" id="UP001208570"/>
    </source>
</evidence>
<comment type="caution">
    <text evidence="1">The sequence shown here is derived from an EMBL/GenBank/DDBJ whole genome shotgun (WGS) entry which is preliminary data.</text>
</comment>
<keyword evidence="2" id="KW-1185">Reference proteome</keyword>
<evidence type="ECO:0000313" key="1">
    <source>
        <dbReference type="EMBL" id="KAK2139628.1"/>
    </source>
</evidence>
<reference evidence="1" key="1">
    <citation type="journal article" date="2023" name="Mol. Biol. Evol.">
        <title>Third-Generation Sequencing Reveals the Adaptive Role of the Epigenome in Three Deep-Sea Polychaetes.</title>
        <authorList>
            <person name="Perez M."/>
            <person name="Aroh O."/>
            <person name="Sun Y."/>
            <person name="Lan Y."/>
            <person name="Juniper S.K."/>
            <person name="Young C.R."/>
            <person name="Angers B."/>
            <person name="Qian P.Y."/>
        </authorList>
    </citation>
    <scope>NUCLEOTIDE SEQUENCE</scope>
    <source>
        <strain evidence="1">P08H-3</strain>
    </source>
</reference>
<dbReference type="EMBL" id="JAODUP010001685">
    <property type="protein sequence ID" value="KAK2139628.1"/>
    <property type="molecule type" value="Genomic_DNA"/>
</dbReference>
<proteinExistence type="predicted"/>
<accession>A0AAD9MPQ1</accession>
<dbReference type="AlphaFoldDB" id="A0AAD9MPQ1"/>
<organism evidence="1 2">
    <name type="scientific">Paralvinella palmiformis</name>
    <dbReference type="NCBI Taxonomy" id="53620"/>
    <lineage>
        <taxon>Eukaryota</taxon>
        <taxon>Metazoa</taxon>
        <taxon>Spiralia</taxon>
        <taxon>Lophotrochozoa</taxon>
        <taxon>Annelida</taxon>
        <taxon>Polychaeta</taxon>
        <taxon>Sedentaria</taxon>
        <taxon>Canalipalpata</taxon>
        <taxon>Terebellida</taxon>
        <taxon>Terebelliformia</taxon>
        <taxon>Alvinellidae</taxon>
        <taxon>Paralvinella</taxon>
    </lineage>
</organism>
<protein>
    <submittedName>
        <fullName evidence="1">Uncharacterized protein</fullName>
    </submittedName>
</protein>
<gene>
    <name evidence="1" type="ORF">LSH36_1686g00003</name>
</gene>
<name>A0AAD9MPQ1_9ANNE</name>
<dbReference type="Proteomes" id="UP001208570">
    <property type="component" value="Unassembled WGS sequence"/>
</dbReference>
<sequence>MVVVAFLFSMPVTIFDNSSDTLHIFVWRNAAFGSVGHNPLRHRFSFVRCYDAMISPILLDGQPLSTYQRYHRLINLTHVGAVSCYAFSKNGVIWVKFAVGARKNTEKFSRQLIFNRSPGRIYQHGWKCNAGCKGKITSFDYDIVMNGIDPGKTYVVETQLCTREENHSKRQRTSDPPTPSSVCFLCEEKAETSTLRQVMTMQLNESECARTLNDGMLLAKLGAGDAVAMELKYHHAVYNRKRAHHHLFKQQQSCKKPCKELYRIVFSELIIYITDTRAATEGTDPVIFRLAYLATMYKQRLEQLGVDTPDVNSTRLKEQLLSLLQSLKRIRKDAMCL</sequence>
<dbReference type="PANTHER" id="PTHR47018">
    <property type="entry name" value="CXC DOMAIN-CONTAINING PROTEIN-RELATED"/>
    <property type="match status" value="1"/>
</dbReference>